<evidence type="ECO:0000313" key="6">
    <source>
        <dbReference type="EMBL" id="KAJ8661866.1"/>
    </source>
</evidence>
<dbReference type="AlphaFoldDB" id="A0AAD7Y1T7"/>
<comment type="caution">
    <text evidence="6">The sequence shown here is derived from an EMBL/GenBank/DDBJ whole genome shotgun (WGS) entry which is preliminary data.</text>
</comment>
<dbReference type="RefSeq" id="XP_058346779.1">
    <property type="nucleotide sequence ID" value="XM_058482281.1"/>
</dbReference>
<reference evidence="6 7" key="1">
    <citation type="submission" date="2023-03" db="EMBL/GenBank/DDBJ databases">
        <title>Genome sequence of Lichtheimia ornata CBS 291.66.</title>
        <authorList>
            <person name="Mohabir J.T."/>
            <person name="Shea T.P."/>
            <person name="Kurbessoian T."/>
            <person name="Berby B."/>
            <person name="Fontaine J."/>
            <person name="Livny J."/>
            <person name="Gnirke A."/>
            <person name="Stajich J.E."/>
            <person name="Cuomo C.A."/>
        </authorList>
    </citation>
    <scope>NUCLEOTIDE SEQUENCE [LARGE SCALE GENOMIC DNA]</scope>
    <source>
        <strain evidence="6">CBS 291.66</strain>
    </source>
</reference>
<dbReference type="FunFam" id="3.40.30.10:FF:000093">
    <property type="entry name" value="Glutaredoxin 2"/>
    <property type="match status" value="1"/>
</dbReference>
<name>A0AAD7Y1T7_9FUNG</name>
<dbReference type="InterPro" id="IPR036249">
    <property type="entry name" value="Thioredoxin-like_sf"/>
</dbReference>
<dbReference type="PROSITE" id="PS00195">
    <property type="entry name" value="GLUTAREDOXIN_1"/>
    <property type="match status" value="1"/>
</dbReference>
<keyword evidence="4" id="KW-0676">Redox-active center</keyword>
<dbReference type="Pfam" id="PF00462">
    <property type="entry name" value="Glutaredoxin"/>
    <property type="match status" value="1"/>
</dbReference>
<sequence length="118" mass="13440">MLKKLYSWIFPPPLTPEELAQVEQQVEDLIKNNNVVVFSKTYCPFCNSAKGLLKSQNVEFTVVELDRETHGSAMQDYLERRSGQRTVPNIFIKQQHLGGCDDLKAADRDGRLQKMLAA</sequence>
<dbReference type="Proteomes" id="UP001234581">
    <property type="component" value="Unassembled WGS sequence"/>
</dbReference>
<gene>
    <name evidence="6" type="ORF">O0I10_002195</name>
</gene>
<dbReference type="PANTHER" id="PTHR45694:SF18">
    <property type="entry name" value="GLUTAREDOXIN-1-RELATED"/>
    <property type="match status" value="1"/>
</dbReference>
<organism evidence="6 7">
    <name type="scientific">Lichtheimia ornata</name>
    <dbReference type="NCBI Taxonomy" id="688661"/>
    <lineage>
        <taxon>Eukaryota</taxon>
        <taxon>Fungi</taxon>
        <taxon>Fungi incertae sedis</taxon>
        <taxon>Mucoromycota</taxon>
        <taxon>Mucoromycotina</taxon>
        <taxon>Mucoromycetes</taxon>
        <taxon>Mucorales</taxon>
        <taxon>Lichtheimiaceae</taxon>
        <taxon>Lichtheimia</taxon>
    </lineage>
</organism>
<protein>
    <submittedName>
        <fullName evidence="6">Glutaredoxin</fullName>
    </submittedName>
</protein>
<evidence type="ECO:0000313" key="7">
    <source>
        <dbReference type="Proteomes" id="UP001234581"/>
    </source>
</evidence>
<dbReference type="InterPro" id="IPR011767">
    <property type="entry name" value="GLR_AS"/>
</dbReference>
<feature type="domain" description="Glutaredoxin" evidence="5">
    <location>
        <begin position="35"/>
        <end position="96"/>
    </location>
</feature>
<evidence type="ECO:0000259" key="5">
    <source>
        <dbReference type="Pfam" id="PF00462"/>
    </source>
</evidence>
<evidence type="ECO:0000256" key="3">
    <source>
        <dbReference type="ARBA" id="ARBA00023157"/>
    </source>
</evidence>
<dbReference type="SUPFAM" id="SSF52833">
    <property type="entry name" value="Thioredoxin-like"/>
    <property type="match status" value="1"/>
</dbReference>
<dbReference type="GO" id="GO:0005796">
    <property type="term" value="C:Golgi lumen"/>
    <property type="evidence" value="ECO:0007669"/>
    <property type="project" value="UniProtKB-ARBA"/>
</dbReference>
<dbReference type="NCBIfam" id="TIGR02180">
    <property type="entry name" value="GRX_euk"/>
    <property type="match status" value="1"/>
</dbReference>
<keyword evidence="7" id="KW-1185">Reference proteome</keyword>
<dbReference type="GO" id="GO:0004362">
    <property type="term" value="F:glutathione-disulfide reductase (NADPH) activity"/>
    <property type="evidence" value="ECO:0007669"/>
    <property type="project" value="UniProtKB-ARBA"/>
</dbReference>
<dbReference type="EMBL" id="JARTCD010000006">
    <property type="protein sequence ID" value="KAJ8661866.1"/>
    <property type="molecule type" value="Genomic_DNA"/>
</dbReference>
<dbReference type="GO" id="GO:0034599">
    <property type="term" value="P:cellular response to oxidative stress"/>
    <property type="evidence" value="ECO:0007669"/>
    <property type="project" value="TreeGrafter"/>
</dbReference>
<dbReference type="PROSITE" id="PS51354">
    <property type="entry name" value="GLUTAREDOXIN_2"/>
    <property type="match status" value="1"/>
</dbReference>
<evidence type="ECO:0000256" key="2">
    <source>
        <dbReference type="ARBA" id="ARBA00022982"/>
    </source>
</evidence>
<dbReference type="PANTHER" id="PTHR45694">
    <property type="entry name" value="GLUTAREDOXIN 2"/>
    <property type="match status" value="1"/>
</dbReference>
<keyword evidence="2" id="KW-0249">Electron transport</keyword>
<keyword evidence="3" id="KW-1015">Disulfide bond</keyword>
<dbReference type="InterPro" id="IPR011899">
    <property type="entry name" value="Glutaredoxin_euk/vir"/>
</dbReference>
<keyword evidence="1" id="KW-0813">Transport</keyword>
<evidence type="ECO:0000256" key="4">
    <source>
        <dbReference type="ARBA" id="ARBA00023284"/>
    </source>
</evidence>
<proteinExistence type="predicted"/>
<evidence type="ECO:0000256" key="1">
    <source>
        <dbReference type="ARBA" id="ARBA00022448"/>
    </source>
</evidence>
<accession>A0AAD7Y1T7</accession>
<dbReference type="InterPro" id="IPR014025">
    <property type="entry name" value="Glutaredoxin_subgr"/>
</dbReference>
<dbReference type="Gene3D" id="3.40.30.10">
    <property type="entry name" value="Glutaredoxin"/>
    <property type="match status" value="1"/>
</dbReference>
<dbReference type="GO" id="GO:0005801">
    <property type="term" value="C:cis-Golgi network"/>
    <property type="evidence" value="ECO:0007669"/>
    <property type="project" value="UniProtKB-ARBA"/>
</dbReference>
<dbReference type="InterPro" id="IPR002109">
    <property type="entry name" value="Glutaredoxin"/>
</dbReference>
<dbReference type="PRINTS" id="PR00160">
    <property type="entry name" value="GLUTAREDOXIN"/>
</dbReference>
<dbReference type="GeneID" id="83209613"/>
<dbReference type="CDD" id="cd03419">
    <property type="entry name" value="GRX_GRXh_1_2_like"/>
    <property type="match status" value="1"/>
</dbReference>